<feature type="transmembrane region" description="Helical" evidence="1">
    <location>
        <begin position="52"/>
        <end position="73"/>
    </location>
</feature>
<evidence type="ECO:0000313" key="3">
    <source>
        <dbReference type="Proteomes" id="UP000002696"/>
    </source>
</evidence>
<organism evidence="2 3">
    <name type="scientific">Brevundimonas subvibrioides (strain ATCC 15264 / DSM 4735 / LMG 14903 / NBRC 16000 / CB 81)</name>
    <name type="common">Caulobacter subvibrioides</name>
    <dbReference type="NCBI Taxonomy" id="633149"/>
    <lineage>
        <taxon>Bacteria</taxon>
        <taxon>Pseudomonadati</taxon>
        <taxon>Pseudomonadota</taxon>
        <taxon>Alphaproteobacteria</taxon>
        <taxon>Caulobacterales</taxon>
        <taxon>Caulobacteraceae</taxon>
        <taxon>Brevundimonas</taxon>
    </lineage>
</organism>
<feature type="transmembrane region" description="Helical" evidence="1">
    <location>
        <begin position="176"/>
        <end position="197"/>
    </location>
</feature>
<feature type="transmembrane region" description="Helical" evidence="1">
    <location>
        <begin position="80"/>
        <end position="102"/>
    </location>
</feature>
<protein>
    <recommendedName>
        <fullName evidence="4">DUF998 domain-containing protein</fullName>
    </recommendedName>
</protein>
<dbReference type="eggNOG" id="ENOG5030P3X">
    <property type="taxonomic scope" value="Bacteria"/>
</dbReference>
<dbReference type="InterPro" id="IPR009339">
    <property type="entry name" value="DUF998"/>
</dbReference>
<sequence>MTAPRLAFVLLLLGEGIQLAAIVIGGALYPGYDHLRQYISELGATGAVTGPAVSWLGFVPSGLLITAFCGLAGWILRRNLLAVVACLLLGWYGLSLAGAGLYPCAFECARSEPTLDALMHDLIGGTGYLTGVVGLALAGLSARSGAAPWLAPLGLGCAAVALLGFGGIVADVELGGLFQRLLESAMAVFLIAFGWALRRSGVSNPAASG</sequence>
<dbReference type="OrthoDB" id="679392at2"/>
<keyword evidence="1" id="KW-0812">Transmembrane</keyword>
<proteinExistence type="predicted"/>
<keyword evidence="1" id="KW-0472">Membrane</keyword>
<dbReference type="HOGENOM" id="CLU_111127_0_0_5"/>
<evidence type="ECO:0000256" key="1">
    <source>
        <dbReference type="SAM" id="Phobius"/>
    </source>
</evidence>
<evidence type="ECO:0000313" key="2">
    <source>
        <dbReference type="EMBL" id="ADL01923.1"/>
    </source>
</evidence>
<dbReference type="Proteomes" id="UP000002696">
    <property type="component" value="Chromosome"/>
</dbReference>
<feature type="transmembrane region" description="Helical" evidence="1">
    <location>
        <begin position="149"/>
        <end position="170"/>
    </location>
</feature>
<dbReference type="BioCyc" id="BSUB633149:G1GM8-2621-MONOMER"/>
<dbReference type="AlphaFoldDB" id="D9QLM9"/>
<dbReference type="KEGG" id="bsb:Bresu_2616"/>
<gene>
    <name evidence="2" type="ordered locus">Bresu_2616</name>
</gene>
<feature type="transmembrane region" description="Helical" evidence="1">
    <location>
        <begin position="7"/>
        <end position="32"/>
    </location>
</feature>
<dbReference type="EMBL" id="CP002102">
    <property type="protein sequence ID" value="ADL01923.1"/>
    <property type="molecule type" value="Genomic_DNA"/>
</dbReference>
<keyword evidence="1" id="KW-1133">Transmembrane helix</keyword>
<dbReference type="Pfam" id="PF06197">
    <property type="entry name" value="DUF998"/>
    <property type="match status" value="1"/>
</dbReference>
<reference evidence="3" key="1">
    <citation type="journal article" date="2011" name="J. Bacteriol.">
        <title>Genome sequences of eight morphologically diverse alphaproteobacteria.</title>
        <authorList>
            <consortium name="US DOE Joint Genome Institute"/>
            <person name="Brown P.J."/>
            <person name="Kysela D.T."/>
            <person name="Buechlein A."/>
            <person name="Hemmerich C."/>
            <person name="Brun Y.V."/>
        </authorList>
    </citation>
    <scope>NUCLEOTIDE SEQUENCE [LARGE SCALE GENOMIC DNA]</scope>
    <source>
        <strain evidence="3">ATCC 15264 / DSM 4735 / LMG 14903 / NBRC 16000 / CB 81</strain>
    </source>
</reference>
<dbReference type="RefSeq" id="WP_013270024.1">
    <property type="nucleotide sequence ID" value="NC_014375.1"/>
</dbReference>
<feature type="transmembrane region" description="Helical" evidence="1">
    <location>
        <begin position="122"/>
        <end position="142"/>
    </location>
</feature>
<dbReference type="STRING" id="633149.Bresu_2616"/>
<evidence type="ECO:0008006" key="4">
    <source>
        <dbReference type="Google" id="ProtNLM"/>
    </source>
</evidence>
<keyword evidence="3" id="KW-1185">Reference proteome</keyword>
<accession>D9QLM9</accession>
<dbReference type="InParanoid" id="D9QLM9"/>
<name>D9QLM9_BRESC</name>